<proteinExistence type="predicted"/>
<dbReference type="Gene3D" id="3.90.650.10">
    <property type="entry name" value="PurM-like C-terminal domain"/>
    <property type="match status" value="1"/>
</dbReference>
<dbReference type="EMBL" id="UGGO01000001">
    <property type="protein sequence ID" value="STQ43403.1"/>
    <property type="molecule type" value="Genomic_DNA"/>
</dbReference>
<dbReference type="PANTHER" id="PTHR30270:SF0">
    <property type="entry name" value="THIAMINE-MONOPHOSPHATE KINASE"/>
    <property type="match status" value="1"/>
</dbReference>
<evidence type="ECO:0000313" key="2">
    <source>
        <dbReference type="EMBL" id="STQ43403.1"/>
    </source>
</evidence>
<dbReference type="AlphaFoldDB" id="A0A377N8S7"/>
<dbReference type="Pfam" id="PF02769">
    <property type="entry name" value="AIRS_C"/>
    <property type="match status" value="1"/>
</dbReference>
<reference evidence="2 3" key="1">
    <citation type="submission" date="2018-06" db="EMBL/GenBank/DDBJ databases">
        <authorList>
            <consortium name="Pathogen Informatics"/>
            <person name="Doyle S."/>
        </authorList>
    </citation>
    <scope>NUCLEOTIDE SEQUENCE [LARGE SCALE GENOMIC DNA]</scope>
    <source>
        <strain evidence="2 3">NCTC12157</strain>
    </source>
</reference>
<evidence type="ECO:0000259" key="1">
    <source>
        <dbReference type="Pfam" id="PF02769"/>
    </source>
</evidence>
<protein>
    <submittedName>
        <fullName evidence="2">Thiamine-monophosphate kinase</fullName>
        <ecNumber evidence="2">2.7.4.16</ecNumber>
    </submittedName>
</protein>
<feature type="domain" description="PurM-like C-terminal" evidence="1">
    <location>
        <begin position="26"/>
        <end position="79"/>
    </location>
</feature>
<dbReference type="Proteomes" id="UP000254304">
    <property type="component" value="Unassembled WGS sequence"/>
</dbReference>
<dbReference type="EC" id="2.7.4.16" evidence="2"/>
<dbReference type="SUPFAM" id="SSF56042">
    <property type="entry name" value="PurM C-terminal domain-like"/>
    <property type="match status" value="1"/>
</dbReference>
<keyword evidence="2" id="KW-0808">Transferase</keyword>
<organism evidence="2 3">
    <name type="scientific">Ewingella americana</name>
    <dbReference type="NCBI Taxonomy" id="41202"/>
    <lineage>
        <taxon>Bacteria</taxon>
        <taxon>Pseudomonadati</taxon>
        <taxon>Pseudomonadota</taxon>
        <taxon>Gammaproteobacteria</taxon>
        <taxon>Enterobacterales</taxon>
        <taxon>Yersiniaceae</taxon>
        <taxon>Ewingella</taxon>
    </lineage>
</organism>
<dbReference type="GO" id="GO:0009228">
    <property type="term" value="P:thiamine biosynthetic process"/>
    <property type="evidence" value="ECO:0007669"/>
    <property type="project" value="InterPro"/>
</dbReference>
<gene>
    <name evidence="2" type="primary">thiL_2</name>
    <name evidence="2" type="ORF">NCTC12157_01091</name>
</gene>
<name>A0A377N8S7_9GAMM</name>
<dbReference type="InterPro" id="IPR006283">
    <property type="entry name" value="ThiL-like"/>
</dbReference>
<dbReference type="InterPro" id="IPR036676">
    <property type="entry name" value="PurM-like_C_sf"/>
</dbReference>
<keyword evidence="2" id="KW-0418">Kinase</keyword>
<evidence type="ECO:0000313" key="3">
    <source>
        <dbReference type="Proteomes" id="UP000254304"/>
    </source>
</evidence>
<dbReference type="PANTHER" id="PTHR30270">
    <property type="entry name" value="THIAMINE-MONOPHOSPHATE KINASE"/>
    <property type="match status" value="1"/>
</dbReference>
<accession>A0A377N8S7</accession>
<dbReference type="GO" id="GO:0009030">
    <property type="term" value="F:thiamine-phosphate kinase activity"/>
    <property type="evidence" value="ECO:0007669"/>
    <property type="project" value="UniProtKB-EC"/>
</dbReference>
<sequence length="98" mass="10562">MALLLDQLTVDNAEHRDTLLQRHLRPTPRILQGQALRGLATSAIDISDGLISDLKHVLTASGCGARIDLDALPLSEALLGSVRGRSGAEMGADRRRRL</sequence>
<dbReference type="InterPro" id="IPR010918">
    <property type="entry name" value="PurM-like_C_dom"/>
</dbReference>